<dbReference type="AlphaFoldDB" id="V7I0Z7"/>
<evidence type="ECO:0000256" key="1">
    <source>
        <dbReference type="ARBA" id="ARBA00023015"/>
    </source>
</evidence>
<sequence length="154" mass="17301">MGNKKSYGTQNDLNLKLVIALSRATTGLHRGASRNMKENGLTPSQFEVLEVLYHKGAMKVCEIKEKILASSGNMTVILANLEKDGYIGRIMCETDRRSFILDITEKGKEVMDRAFPLHIAYLEDTLKNLDESEKREIIRLLKKMQGLGGNDEGK</sequence>
<organism evidence="5 6">
    <name type="scientific">Youngiibacter fragilis 232.1</name>
    <dbReference type="NCBI Taxonomy" id="994573"/>
    <lineage>
        <taxon>Bacteria</taxon>
        <taxon>Bacillati</taxon>
        <taxon>Bacillota</taxon>
        <taxon>Clostridia</taxon>
        <taxon>Eubacteriales</taxon>
        <taxon>Clostridiaceae</taxon>
        <taxon>Youngiibacter</taxon>
    </lineage>
</organism>
<evidence type="ECO:0000313" key="5">
    <source>
        <dbReference type="EMBL" id="ETA79538.1"/>
    </source>
</evidence>
<dbReference type="EMBL" id="AXUN02000206">
    <property type="protein sequence ID" value="ETA79538.1"/>
    <property type="molecule type" value="Genomic_DNA"/>
</dbReference>
<dbReference type="Gene3D" id="1.10.10.10">
    <property type="entry name" value="Winged helix-like DNA-binding domain superfamily/Winged helix DNA-binding domain"/>
    <property type="match status" value="1"/>
</dbReference>
<dbReference type="Pfam" id="PF01047">
    <property type="entry name" value="MarR"/>
    <property type="match status" value="1"/>
</dbReference>
<proteinExistence type="predicted"/>
<gene>
    <name evidence="5" type="ORF">T472_0216430</name>
</gene>
<protein>
    <submittedName>
        <fullName evidence="5">MarR family transcriptional regulator</fullName>
    </submittedName>
</protein>
<dbReference type="InterPro" id="IPR036388">
    <property type="entry name" value="WH-like_DNA-bd_sf"/>
</dbReference>
<dbReference type="PANTHER" id="PTHR42756:SF1">
    <property type="entry name" value="TRANSCRIPTIONAL REPRESSOR OF EMRAB OPERON"/>
    <property type="match status" value="1"/>
</dbReference>
<dbReference type="InterPro" id="IPR036390">
    <property type="entry name" value="WH_DNA-bd_sf"/>
</dbReference>
<dbReference type="PANTHER" id="PTHR42756">
    <property type="entry name" value="TRANSCRIPTIONAL REGULATOR, MARR"/>
    <property type="match status" value="1"/>
</dbReference>
<evidence type="ECO:0000313" key="6">
    <source>
        <dbReference type="Proteomes" id="UP000017747"/>
    </source>
</evidence>
<comment type="caution">
    <text evidence="5">The sequence shown here is derived from an EMBL/GenBank/DDBJ whole genome shotgun (WGS) entry which is preliminary data.</text>
</comment>
<evidence type="ECO:0000259" key="4">
    <source>
        <dbReference type="PROSITE" id="PS50995"/>
    </source>
</evidence>
<dbReference type="GO" id="GO:0003700">
    <property type="term" value="F:DNA-binding transcription factor activity"/>
    <property type="evidence" value="ECO:0007669"/>
    <property type="project" value="InterPro"/>
</dbReference>
<reference evidence="5 6" key="1">
    <citation type="journal article" date="2014" name="Genome Announc.">
        <title>Genome Sequence of Youngiibacter fragilis, the Type Strain of the Genus Youngiibacter.</title>
        <authorList>
            <person name="Wawrik C.B."/>
            <person name="Callaghan A.V."/>
            <person name="Stamps B.W."/>
            <person name="Wawrik B."/>
        </authorList>
    </citation>
    <scope>NUCLEOTIDE SEQUENCE [LARGE SCALE GENOMIC DNA]</scope>
    <source>
        <strain evidence="5 6">232.1</strain>
    </source>
</reference>
<feature type="domain" description="HTH marR-type" evidence="4">
    <location>
        <begin position="14"/>
        <end position="146"/>
    </location>
</feature>
<dbReference type="OrthoDB" id="9799747at2"/>
<dbReference type="PRINTS" id="PR00598">
    <property type="entry name" value="HTHMARR"/>
</dbReference>
<dbReference type="SMART" id="SM00347">
    <property type="entry name" value="HTH_MARR"/>
    <property type="match status" value="1"/>
</dbReference>
<dbReference type="GO" id="GO:0003677">
    <property type="term" value="F:DNA binding"/>
    <property type="evidence" value="ECO:0007669"/>
    <property type="project" value="UniProtKB-KW"/>
</dbReference>
<dbReference type="PROSITE" id="PS50995">
    <property type="entry name" value="HTH_MARR_2"/>
    <property type="match status" value="1"/>
</dbReference>
<dbReference type="Proteomes" id="UP000017747">
    <property type="component" value="Unassembled WGS sequence"/>
</dbReference>
<name>V7I0Z7_9CLOT</name>
<dbReference type="RefSeq" id="WP_023384183.1">
    <property type="nucleotide sequence ID" value="NZ_AXUN02000206.1"/>
</dbReference>
<keyword evidence="3" id="KW-0804">Transcription</keyword>
<accession>V7I0Z7</accession>
<keyword evidence="6" id="KW-1185">Reference proteome</keyword>
<keyword evidence="2" id="KW-0238">DNA-binding</keyword>
<dbReference type="eggNOG" id="COG1846">
    <property type="taxonomic scope" value="Bacteria"/>
</dbReference>
<dbReference type="STRING" id="994573.T472_0216430"/>
<dbReference type="SUPFAM" id="SSF46785">
    <property type="entry name" value="Winged helix' DNA-binding domain"/>
    <property type="match status" value="1"/>
</dbReference>
<keyword evidence="1" id="KW-0805">Transcription regulation</keyword>
<evidence type="ECO:0000256" key="3">
    <source>
        <dbReference type="ARBA" id="ARBA00023163"/>
    </source>
</evidence>
<evidence type="ECO:0000256" key="2">
    <source>
        <dbReference type="ARBA" id="ARBA00023125"/>
    </source>
</evidence>
<dbReference type="InterPro" id="IPR000835">
    <property type="entry name" value="HTH_MarR-typ"/>
</dbReference>